<gene>
    <name evidence="2" type="ORF">CTheo_2593</name>
</gene>
<keyword evidence="3" id="KW-1185">Reference proteome</keyword>
<feature type="region of interest" description="Disordered" evidence="1">
    <location>
        <begin position="239"/>
        <end position="321"/>
    </location>
</feature>
<accession>A0A5N5QQF5</accession>
<proteinExistence type="predicted"/>
<name>A0A5N5QQF5_9AGAM</name>
<dbReference type="AlphaFoldDB" id="A0A5N5QQF5"/>
<evidence type="ECO:0000313" key="2">
    <source>
        <dbReference type="EMBL" id="KAB5593992.1"/>
    </source>
</evidence>
<dbReference type="EMBL" id="SSOP01000027">
    <property type="protein sequence ID" value="KAB5593992.1"/>
    <property type="molecule type" value="Genomic_DNA"/>
</dbReference>
<protein>
    <submittedName>
        <fullName evidence="2">Uncharacterized protein</fullName>
    </submittedName>
</protein>
<evidence type="ECO:0000256" key="1">
    <source>
        <dbReference type="SAM" id="MobiDB-lite"/>
    </source>
</evidence>
<feature type="compositionally biased region" description="Acidic residues" evidence="1">
    <location>
        <begin position="22"/>
        <end position="33"/>
    </location>
</feature>
<feature type="region of interest" description="Disordered" evidence="1">
    <location>
        <begin position="15"/>
        <end position="37"/>
    </location>
</feature>
<organism evidence="2 3">
    <name type="scientific">Ceratobasidium theobromae</name>
    <dbReference type="NCBI Taxonomy" id="1582974"/>
    <lineage>
        <taxon>Eukaryota</taxon>
        <taxon>Fungi</taxon>
        <taxon>Dikarya</taxon>
        <taxon>Basidiomycota</taxon>
        <taxon>Agaricomycotina</taxon>
        <taxon>Agaricomycetes</taxon>
        <taxon>Cantharellales</taxon>
        <taxon>Ceratobasidiaceae</taxon>
        <taxon>Ceratobasidium</taxon>
    </lineage>
</organism>
<comment type="caution">
    <text evidence="2">The sequence shown here is derived from an EMBL/GenBank/DDBJ whole genome shotgun (WGS) entry which is preliminary data.</text>
</comment>
<feature type="compositionally biased region" description="Basic and acidic residues" evidence="1">
    <location>
        <begin position="283"/>
        <end position="294"/>
    </location>
</feature>
<feature type="compositionally biased region" description="Polar residues" evidence="1">
    <location>
        <begin position="310"/>
        <end position="319"/>
    </location>
</feature>
<reference evidence="2 3" key="1">
    <citation type="journal article" date="2019" name="Fungal Biol. Biotechnol.">
        <title>Draft genome sequence of fastidious pathogen Ceratobasidium theobromae, which causes vascular-streak dieback in Theobroma cacao.</title>
        <authorList>
            <person name="Ali S.S."/>
            <person name="Asman A."/>
            <person name="Shao J."/>
            <person name="Firmansyah A.P."/>
            <person name="Susilo A.W."/>
            <person name="Rosmana A."/>
            <person name="McMahon P."/>
            <person name="Junaid M."/>
            <person name="Guest D."/>
            <person name="Kheng T.Y."/>
            <person name="Meinhardt L.W."/>
            <person name="Bailey B.A."/>
        </authorList>
    </citation>
    <scope>NUCLEOTIDE SEQUENCE [LARGE SCALE GENOMIC DNA]</scope>
    <source>
        <strain evidence="2 3">CT2</strain>
    </source>
</reference>
<sequence length="633" mass="69073">MATLLERLSELAHFTRTPSLTDTDDSAPSEELPEPPPTIAAVVATPTGGLAAEKGLGASETMAQAAKTRSRASTVLLMLQRPFVVVLSQPQILGCLVRYLTWHEFHSVVMTSHAVRSALDVADCIDPVLARFVPGYRQGTRPGEQMRITLEDLESFMLSQSISLHLYPAHALGVVDSLLHVLHLAEATTERFQLLTAAHSRIVLLLRSRATQPLELDDAPCARASPQLVFPAPLFCQAQNTPPPLTKPSDRRSLFSRRKRPLPPVRSTANKRPALSIRSRSTPPHEPDVLDMKPPRPWVRRHSSLPGTPASCSRGSLSVVSERPLPSGPHDLLYATVPGRAPILRVFVPTDVLSQESIRACEALLLRAGLWDCMKPGDVVCNLGYVPRVSSPTSVDQFGRLASAPTDVRQTEWLIFTGSALVPYSPPAPPPPDVDVLSIPGPAYYSHIYTPAPCLLKLPALPSQPQHGPAVGGLVYALSIPKRATEPQLRLDSTVTLVPSARGIVRVWRPVWIASFRVEKPQRPPTRTFKGKERTRDNPGIADEWTGEWVLEGMGTREGEHLLRAAIDDGQLRFWEWVKERSGPGRICLRLVDSPVLGITEVPPPVPPLPASVVAERAAAEKPPPRTAAVPLK</sequence>
<dbReference type="Proteomes" id="UP000383932">
    <property type="component" value="Unassembled WGS sequence"/>
</dbReference>
<dbReference type="OrthoDB" id="3269821at2759"/>
<evidence type="ECO:0000313" key="3">
    <source>
        <dbReference type="Proteomes" id="UP000383932"/>
    </source>
</evidence>